<dbReference type="SMART" id="SM00100">
    <property type="entry name" value="cNMP"/>
    <property type="match status" value="1"/>
</dbReference>
<dbReference type="PANTHER" id="PTHR24567:SF74">
    <property type="entry name" value="HTH-TYPE TRANSCRIPTIONAL REGULATOR ARCR"/>
    <property type="match status" value="1"/>
</dbReference>
<dbReference type="EMBL" id="AP025591">
    <property type="protein sequence ID" value="BDG06252.1"/>
    <property type="molecule type" value="Genomic_DNA"/>
</dbReference>
<evidence type="ECO:0000313" key="5">
    <source>
        <dbReference type="EMBL" id="BDG06252.1"/>
    </source>
</evidence>
<feature type="domain" description="Cyclic nucleotide-binding" evidence="4">
    <location>
        <begin position="25"/>
        <end position="128"/>
    </location>
</feature>
<dbReference type="SMART" id="SM00419">
    <property type="entry name" value="HTH_CRP"/>
    <property type="match status" value="1"/>
</dbReference>
<dbReference type="InterPro" id="IPR000595">
    <property type="entry name" value="cNMP-bd_dom"/>
</dbReference>
<dbReference type="InterPro" id="IPR012318">
    <property type="entry name" value="HTH_CRP"/>
</dbReference>
<dbReference type="InterPro" id="IPR050397">
    <property type="entry name" value="Env_Response_Regulators"/>
</dbReference>
<dbReference type="SUPFAM" id="SSF51206">
    <property type="entry name" value="cAMP-binding domain-like"/>
    <property type="match status" value="1"/>
</dbReference>
<dbReference type="Pfam" id="PF13545">
    <property type="entry name" value="HTH_Crp_2"/>
    <property type="match status" value="1"/>
</dbReference>
<name>A0ABN6MZ58_9BACT</name>
<dbReference type="InterPro" id="IPR036390">
    <property type="entry name" value="WH_DNA-bd_sf"/>
</dbReference>
<evidence type="ECO:0000256" key="2">
    <source>
        <dbReference type="ARBA" id="ARBA00023125"/>
    </source>
</evidence>
<keyword evidence="6" id="KW-1185">Reference proteome</keyword>
<accession>A0ABN6MZ58</accession>
<dbReference type="InterPro" id="IPR036388">
    <property type="entry name" value="WH-like_DNA-bd_sf"/>
</dbReference>
<dbReference type="PROSITE" id="PS50042">
    <property type="entry name" value="CNMP_BINDING_3"/>
    <property type="match status" value="1"/>
</dbReference>
<dbReference type="Pfam" id="PF00027">
    <property type="entry name" value="cNMP_binding"/>
    <property type="match status" value="1"/>
</dbReference>
<keyword evidence="3" id="KW-0804">Transcription</keyword>
<dbReference type="SUPFAM" id="SSF46785">
    <property type="entry name" value="Winged helix' DNA-binding domain"/>
    <property type="match status" value="1"/>
</dbReference>
<dbReference type="PANTHER" id="PTHR24567">
    <property type="entry name" value="CRP FAMILY TRANSCRIPTIONAL REGULATORY PROTEIN"/>
    <property type="match status" value="1"/>
</dbReference>
<dbReference type="Gene3D" id="2.60.120.10">
    <property type="entry name" value="Jelly Rolls"/>
    <property type="match status" value="1"/>
</dbReference>
<keyword evidence="2" id="KW-0238">DNA-binding</keyword>
<dbReference type="RefSeq" id="WP_248355674.1">
    <property type="nucleotide sequence ID" value="NZ_AP025591.1"/>
</dbReference>
<dbReference type="Proteomes" id="UP001162891">
    <property type="component" value="Chromosome"/>
</dbReference>
<sequence>MLSNAPVTDCNACSLGLASQGRCRLTPTSRESGATICAQGERPRTVYFIKEGFVALSAVSPRGSELLLSLRGPSCLLCTEALQTEPSPFEVRALSRVKICGISGDALSQWVGPEKSAARVVLDLLLTESRQQRDEVNWRQGDCLSRVARFALAHARFLADRPNAVRKQVVARLLGMRPETLSRCLTKLEKDGVVDASRGVRVLDHRRLAAIAMEDNAA</sequence>
<gene>
    <name evidence="5" type="ORF">AMOR_52480</name>
</gene>
<dbReference type="Gene3D" id="1.10.10.10">
    <property type="entry name" value="Winged helix-like DNA-binding domain superfamily/Winged helix DNA-binding domain"/>
    <property type="match status" value="1"/>
</dbReference>
<keyword evidence="1" id="KW-0805">Transcription regulation</keyword>
<dbReference type="CDD" id="cd00038">
    <property type="entry name" value="CAP_ED"/>
    <property type="match status" value="1"/>
</dbReference>
<protein>
    <recommendedName>
        <fullName evidence="4">Cyclic nucleotide-binding domain-containing protein</fullName>
    </recommendedName>
</protein>
<dbReference type="InterPro" id="IPR018490">
    <property type="entry name" value="cNMP-bd_dom_sf"/>
</dbReference>
<evidence type="ECO:0000256" key="1">
    <source>
        <dbReference type="ARBA" id="ARBA00023015"/>
    </source>
</evidence>
<dbReference type="InterPro" id="IPR014710">
    <property type="entry name" value="RmlC-like_jellyroll"/>
</dbReference>
<evidence type="ECO:0000259" key="4">
    <source>
        <dbReference type="PROSITE" id="PS50042"/>
    </source>
</evidence>
<evidence type="ECO:0000313" key="6">
    <source>
        <dbReference type="Proteomes" id="UP001162891"/>
    </source>
</evidence>
<evidence type="ECO:0000256" key="3">
    <source>
        <dbReference type="ARBA" id="ARBA00023163"/>
    </source>
</evidence>
<reference evidence="6" key="1">
    <citation type="journal article" date="2022" name="Int. J. Syst. Evol. Microbiol.">
        <title>Anaeromyxobacter oryzae sp. nov., Anaeromyxobacter diazotrophicus sp. nov. and Anaeromyxobacter paludicola sp. nov., isolated from paddy soils.</title>
        <authorList>
            <person name="Itoh H."/>
            <person name="Xu Z."/>
            <person name="Mise K."/>
            <person name="Masuda Y."/>
            <person name="Ushijima N."/>
            <person name="Hayakawa C."/>
            <person name="Shiratori Y."/>
            <person name="Senoo K."/>
        </authorList>
    </citation>
    <scope>NUCLEOTIDE SEQUENCE [LARGE SCALE GENOMIC DNA]</scope>
    <source>
        <strain evidence="6">Red232</strain>
    </source>
</reference>
<proteinExistence type="predicted"/>
<organism evidence="5 6">
    <name type="scientific">Anaeromyxobacter oryzae</name>
    <dbReference type="NCBI Taxonomy" id="2918170"/>
    <lineage>
        <taxon>Bacteria</taxon>
        <taxon>Pseudomonadati</taxon>
        <taxon>Myxococcota</taxon>
        <taxon>Myxococcia</taxon>
        <taxon>Myxococcales</taxon>
        <taxon>Cystobacterineae</taxon>
        <taxon>Anaeromyxobacteraceae</taxon>
        <taxon>Anaeromyxobacter</taxon>
    </lineage>
</organism>